<evidence type="ECO:0000313" key="1">
    <source>
        <dbReference type="EMBL" id="SPL65876.1"/>
    </source>
</evidence>
<sequence length="70" mass="7723">MRLLYGMTPAINAATNANAAQIMRTFKDRVSPIGLSPSYAPDKRPVRAGRDWNLSAKSREQKKISCCNLA</sequence>
<dbReference type="EMBL" id="OOFM01000005">
    <property type="protein sequence ID" value="SPL65876.1"/>
    <property type="molecule type" value="Genomic_DNA"/>
</dbReference>
<evidence type="ECO:0000313" key="2">
    <source>
        <dbReference type="Proteomes" id="UP000246073"/>
    </source>
</evidence>
<organism evidence="1 2">
    <name type="scientific">Ochrobactrum soli</name>
    <dbReference type="NCBI Taxonomy" id="2448455"/>
    <lineage>
        <taxon>Bacteria</taxon>
        <taxon>Pseudomonadati</taxon>
        <taxon>Pseudomonadota</taxon>
        <taxon>Alphaproteobacteria</taxon>
        <taxon>Hyphomicrobiales</taxon>
        <taxon>Brucellaceae</taxon>
        <taxon>Brucella/Ochrobactrum group</taxon>
        <taxon>Ochrobactrum</taxon>
    </lineage>
</organism>
<protein>
    <submittedName>
        <fullName evidence="1">Uncharacterized protein</fullName>
    </submittedName>
</protein>
<dbReference type="AlphaFoldDB" id="A0A2P9HP14"/>
<dbReference type="Proteomes" id="UP000246073">
    <property type="component" value="Unassembled WGS sequence"/>
</dbReference>
<reference evidence="2" key="1">
    <citation type="submission" date="2017-12" db="EMBL/GenBank/DDBJ databases">
        <authorList>
            <person name="Diaz M."/>
        </authorList>
    </citation>
    <scope>NUCLEOTIDE SEQUENCE [LARGE SCALE GENOMIC DNA]</scope>
    <source>
        <strain evidence="2">FI11154</strain>
    </source>
</reference>
<name>A0A2P9HP14_9HYPH</name>
<gene>
    <name evidence="1" type="ORF">OHAE_1743</name>
</gene>
<proteinExistence type="predicted"/>
<accession>A0A2P9HP14</accession>